<accession>A0A347VND8</accession>
<dbReference type="EMBL" id="JRMP02000015">
    <property type="protein sequence ID" value="TLD93265.1"/>
    <property type="molecule type" value="Genomic_DNA"/>
</dbReference>
<gene>
    <name evidence="5" type="ORF">DCO61_07615</name>
    <name evidence="6" type="ORF">LS64_009130</name>
</gene>
<dbReference type="OrthoDB" id="9780884at2"/>
<evidence type="ECO:0000256" key="3">
    <source>
        <dbReference type="SAM" id="Phobius"/>
    </source>
</evidence>
<sequence>MPISMRIVFFIVVVLLHIFIYFMLFKNISPTPAIKHLGKFIVIANFLCIAIFLRLYHTQMNAAIYTILSSSIGVFWICVNVALLVLIVNTIVRLGFGYLTLYEWQGKILLVAWVAIFALVALSFYINAREPKIVEQEIKIANLKQPLSIALITDLHIDVLMDKKSVAKIVEQTNALNADIVVLGGDIVDNYYKIVQDSVLELRNLKGKYGVFYALGNHEYHYDTYTIIKSLDNLGINTLINQSMVLNNLGLNVAGVADLMGRFGAFKDSILAPNLDKTLSSSNSEYPTILISHQPKIIRELGSRKIDLVLSGHTHGGQLFPFHLLVLLDQPFLQGLHEFEHDGQHSQIYISSGAGWWGMPMRLFSRREISLLRLVGE</sequence>
<evidence type="ECO:0000259" key="4">
    <source>
        <dbReference type="Pfam" id="PF00149"/>
    </source>
</evidence>
<evidence type="ECO:0000256" key="2">
    <source>
        <dbReference type="ARBA" id="ARBA00022801"/>
    </source>
</evidence>
<dbReference type="Proteomes" id="UP000477070">
    <property type="component" value="Unassembled WGS sequence"/>
</dbReference>
<dbReference type="GO" id="GO:0008758">
    <property type="term" value="F:UDP-2,3-diacylglucosamine hydrolase activity"/>
    <property type="evidence" value="ECO:0007669"/>
    <property type="project" value="TreeGrafter"/>
</dbReference>
<protein>
    <submittedName>
        <fullName evidence="6">Metallophosphoesterase</fullName>
    </submittedName>
</protein>
<evidence type="ECO:0000313" key="6">
    <source>
        <dbReference type="EMBL" id="TLD93265.1"/>
    </source>
</evidence>
<keyword evidence="3" id="KW-0812">Transmembrane</keyword>
<reference evidence="6 7" key="2">
    <citation type="journal article" date="2016" name="Infect. Immun.">
        <title>Helicobacter saguini, a Novel Helicobacter Isolated from Cotton-Top Tamarins with Ulcerative Colitis, Has Proinflammatory Properties and Induces Typhlocolitis and Dysplasia in Gnotobiotic IL-10-/- Mice.</title>
        <authorList>
            <person name="Shen Z."/>
            <person name="Mannion A."/>
            <person name="Whary M.T."/>
            <person name="Muthupalani S."/>
            <person name="Sheh A."/>
            <person name="Feng Y."/>
            <person name="Gong G."/>
            <person name="Vandamme P."/>
            <person name="Holcombe H.R."/>
            <person name="Paster B.J."/>
            <person name="Fox J.G."/>
        </authorList>
    </citation>
    <scope>NUCLEOTIDE SEQUENCE [LARGE SCALE GENOMIC DNA]</scope>
    <source>
        <strain evidence="6 7">MIT 97-6194</strain>
    </source>
</reference>
<dbReference type="SUPFAM" id="SSF56300">
    <property type="entry name" value="Metallo-dependent phosphatases"/>
    <property type="match status" value="1"/>
</dbReference>
<keyword evidence="3" id="KW-0472">Membrane</keyword>
<evidence type="ECO:0000313" key="8">
    <source>
        <dbReference type="Proteomes" id="UP000477070"/>
    </source>
</evidence>
<keyword evidence="7" id="KW-1185">Reference proteome</keyword>
<keyword evidence="2" id="KW-0378">Hydrolase</keyword>
<proteinExistence type="predicted"/>
<reference evidence="5 8" key="4">
    <citation type="submission" date="2019-12" db="EMBL/GenBank/DDBJ databases">
        <title>Multi-Generational Helicobacter saguini Isolates.</title>
        <authorList>
            <person name="Mannion A."/>
            <person name="Shen Z."/>
            <person name="Fox J.G."/>
        </authorList>
    </citation>
    <scope>NUCLEOTIDE SEQUENCE [LARGE SCALE GENOMIC DNA]</scope>
    <source>
        <strain evidence="5">16-048</strain>
        <strain evidence="8">16-048 (F4)</strain>
    </source>
</reference>
<dbReference type="STRING" id="1548018.LS64_09410"/>
<reference evidence="6" key="3">
    <citation type="submission" date="2018-04" db="EMBL/GenBank/DDBJ databases">
        <authorList>
            <person name="Sheh A."/>
            <person name="Shen Z."/>
            <person name="Mannion A.J."/>
            <person name="Fox J.G."/>
        </authorList>
    </citation>
    <scope>NUCLEOTIDE SEQUENCE</scope>
    <source>
        <strain evidence="6">MIT 97-6194</strain>
    </source>
</reference>
<dbReference type="InterPro" id="IPR004843">
    <property type="entry name" value="Calcineurin-like_PHP"/>
</dbReference>
<dbReference type="Gene3D" id="3.60.21.10">
    <property type="match status" value="1"/>
</dbReference>
<dbReference type="GO" id="GO:0016020">
    <property type="term" value="C:membrane"/>
    <property type="evidence" value="ECO:0007669"/>
    <property type="project" value="GOC"/>
</dbReference>
<dbReference type="AlphaFoldDB" id="A0A347VND8"/>
<feature type="transmembrane region" description="Helical" evidence="3">
    <location>
        <begin position="37"/>
        <end position="56"/>
    </location>
</feature>
<feature type="domain" description="Calcineurin-like phosphoesterase" evidence="4">
    <location>
        <begin position="148"/>
        <end position="316"/>
    </location>
</feature>
<dbReference type="InterPro" id="IPR051158">
    <property type="entry name" value="Metallophosphoesterase_sf"/>
</dbReference>
<dbReference type="PANTHER" id="PTHR31302">
    <property type="entry name" value="TRANSMEMBRANE PROTEIN WITH METALLOPHOSPHOESTERASE DOMAIN-RELATED"/>
    <property type="match status" value="1"/>
</dbReference>
<dbReference type="Pfam" id="PF00149">
    <property type="entry name" value="Metallophos"/>
    <property type="match status" value="1"/>
</dbReference>
<evidence type="ECO:0000256" key="1">
    <source>
        <dbReference type="ARBA" id="ARBA00022723"/>
    </source>
</evidence>
<dbReference type="Proteomes" id="UP000029714">
    <property type="component" value="Unassembled WGS sequence"/>
</dbReference>
<keyword evidence="3" id="KW-1133">Transmembrane helix</keyword>
<evidence type="ECO:0000313" key="5">
    <source>
        <dbReference type="EMBL" id="MWV69869.1"/>
    </source>
</evidence>
<dbReference type="InterPro" id="IPR029052">
    <property type="entry name" value="Metallo-depent_PP-like"/>
</dbReference>
<feature type="transmembrane region" description="Helical" evidence="3">
    <location>
        <begin position="7"/>
        <end position="25"/>
    </location>
</feature>
<comment type="caution">
    <text evidence="6">The sequence shown here is derived from an EMBL/GenBank/DDBJ whole genome shotgun (WGS) entry which is preliminary data.</text>
</comment>
<name>A0A347VND8_9HELI</name>
<feature type="transmembrane region" description="Helical" evidence="3">
    <location>
        <begin position="108"/>
        <end position="126"/>
    </location>
</feature>
<feature type="transmembrane region" description="Helical" evidence="3">
    <location>
        <begin position="63"/>
        <end position="88"/>
    </location>
</feature>
<dbReference type="EMBL" id="QBIU01000001">
    <property type="protein sequence ID" value="MWV69869.1"/>
    <property type="molecule type" value="Genomic_DNA"/>
</dbReference>
<reference evidence="6 7" key="1">
    <citation type="journal article" date="2014" name="Genome Announc.">
        <title>Draft genome sequences of eight enterohepatic helicobacter species isolated from both laboratory and wild rodents.</title>
        <authorList>
            <person name="Sheh A."/>
            <person name="Shen Z."/>
            <person name="Fox J.G."/>
        </authorList>
    </citation>
    <scope>NUCLEOTIDE SEQUENCE [LARGE SCALE GENOMIC DNA]</scope>
    <source>
        <strain evidence="6 7">MIT 97-6194</strain>
    </source>
</reference>
<keyword evidence="1" id="KW-0479">Metal-binding</keyword>
<evidence type="ECO:0000313" key="7">
    <source>
        <dbReference type="Proteomes" id="UP000029714"/>
    </source>
</evidence>
<dbReference type="RefSeq" id="WP_034572557.1">
    <property type="nucleotide sequence ID" value="NZ_JRMP02000015.1"/>
</dbReference>
<dbReference type="CDD" id="cd07385">
    <property type="entry name" value="MPP_YkuE_C"/>
    <property type="match status" value="1"/>
</dbReference>
<dbReference type="PANTHER" id="PTHR31302:SF31">
    <property type="entry name" value="PHOSPHODIESTERASE YAEI"/>
    <property type="match status" value="1"/>
</dbReference>
<dbReference type="GO" id="GO:0046872">
    <property type="term" value="F:metal ion binding"/>
    <property type="evidence" value="ECO:0007669"/>
    <property type="project" value="UniProtKB-KW"/>
</dbReference>
<dbReference type="GO" id="GO:0009245">
    <property type="term" value="P:lipid A biosynthetic process"/>
    <property type="evidence" value="ECO:0007669"/>
    <property type="project" value="TreeGrafter"/>
</dbReference>
<organism evidence="6 7">
    <name type="scientific">Helicobacter saguini</name>
    <dbReference type="NCBI Taxonomy" id="1548018"/>
    <lineage>
        <taxon>Bacteria</taxon>
        <taxon>Pseudomonadati</taxon>
        <taxon>Campylobacterota</taxon>
        <taxon>Epsilonproteobacteria</taxon>
        <taxon>Campylobacterales</taxon>
        <taxon>Helicobacteraceae</taxon>
        <taxon>Helicobacter</taxon>
    </lineage>
</organism>